<dbReference type="AlphaFoldDB" id="A0AAE2SHA1"/>
<name>A0AAE2SHA1_9BACT</name>
<evidence type="ECO:0000313" key="4">
    <source>
        <dbReference type="Proteomes" id="UP000634206"/>
    </source>
</evidence>
<feature type="compositionally biased region" description="Basic and acidic residues" evidence="1">
    <location>
        <begin position="363"/>
        <end position="377"/>
    </location>
</feature>
<dbReference type="EMBL" id="JAENIG010000012">
    <property type="protein sequence ID" value="MBK1856341.1"/>
    <property type="molecule type" value="Genomic_DNA"/>
</dbReference>
<evidence type="ECO:0000256" key="1">
    <source>
        <dbReference type="SAM" id="MobiDB-lite"/>
    </source>
</evidence>
<gene>
    <name evidence="3" type="ORF">JIN83_15315</name>
</gene>
<keyword evidence="4" id="KW-1185">Reference proteome</keyword>
<dbReference type="Proteomes" id="UP000634206">
    <property type="component" value="Unassembled WGS sequence"/>
</dbReference>
<evidence type="ECO:0008006" key="5">
    <source>
        <dbReference type="Google" id="ProtNLM"/>
    </source>
</evidence>
<reference evidence="3" key="1">
    <citation type="submission" date="2021-01" db="EMBL/GenBank/DDBJ databases">
        <title>Modified the classification status of verrucomicrobia.</title>
        <authorList>
            <person name="Feng X."/>
        </authorList>
    </citation>
    <scope>NUCLEOTIDE SEQUENCE</scope>
    <source>
        <strain evidence="3">5K15</strain>
    </source>
</reference>
<feature type="region of interest" description="Disordered" evidence="1">
    <location>
        <begin position="353"/>
        <end position="380"/>
    </location>
</feature>
<evidence type="ECO:0000256" key="2">
    <source>
        <dbReference type="SAM" id="SignalP"/>
    </source>
</evidence>
<dbReference type="Gene3D" id="2.60.450.10">
    <property type="entry name" value="Lipopolysaccharide (LPS) transport protein A like domain"/>
    <property type="match status" value="1"/>
</dbReference>
<sequence>MAQGLHMLHPTALKFSQLLSLGAAACLSLAPVAFAQDNKTEPEEKQSFGALDVLPAGSILRRVRLPRYDQDFNPVSLLTAETLTVLDDERIDGLGLTFQLYDDQGKVSARTKMRHAIYNQKRATLHASEAVFIQGKGFVVSGTGMVCDIKKNQNRIFIFGPVSSKFTRATPKPSTAMQLKPPFSPRAIAGSLITLTGLSTSLMAEPASHLTEAQLAELDEMNRSIKHQIEEQRETITTTLEEDRRLDSAASASMRPFLKSIGQAALLVQTDASEKKAPAPVEKGVKEAPAKKPADPKAAKVDTLKVECEGGLYFDSDTGILAYLKNVSLTEARFHLSCSDELKVFLDQKPAPAAPKAKASATETDKPKAETKPKIEPESGLSSFGDLKRIIATGDVKVTRKDDQGKLFVATAATASYDAKTGEMILRGGRPRLQLGPNQFLQSRTDGAYIRILKNGKLTTSRGRWTMETPVKQAP</sequence>
<accession>A0AAE2SHA1</accession>
<organism evidence="3 4">
    <name type="scientific">Oceaniferula flava</name>
    <dbReference type="NCBI Taxonomy" id="2800421"/>
    <lineage>
        <taxon>Bacteria</taxon>
        <taxon>Pseudomonadati</taxon>
        <taxon>Verrucomicrobiota</taxon>
        <taxon>Verrucomicrobiia</taxon>
        <taxon>Verrucomicrobiales</taxon>
        <taxon>Verrucomicrobiaceae</taxon>
        <taxon>Oceaniferula</taxon>
    </lineage>
</organism>
<feature type="signal peptide" evidence="2">
    <location>
        <begin position="1"/>
        <end position="35"/>
    </location>
</feature>
<comment type="caution">
    <text evidence="3">The sequence shown here is derived from an EMBL/GenBank/DDBJ whole genome shotgun (WGS) entry which is preliminary data.</text>
</comment>
<feature type="chain" id="PRO_5042112368" description="Organic solvent tolerance-like N-terminal domain-containing protein" evidence="2">
    <location>
        <begin position="36"/>
        <end position="475"/>
    </location>
</feature>
<keyword evidence="2" id="KW-0732">Signal</keyword>
<dbReference type="RefSeq" id="WP_309490963.1">
    <property type="nucleotide sequence ID" value="NZ_JAENIG010000012.1"/>
</dbReference>
<protein>
    <recommendedName>
        <fullName evidence="5">Organic solvent tolerance-like N-terminal domain-containing protein</fullName>
    </recommendedName>
</protein>
<evidence type="ECO:0000313" key="3">
    <source>
        <dbReference type="EMBL" id="MBK1856341.1"/>
    </source>
</evidence>
<proteinExistence type="predicted"/>
<feature type="region of interest" description="Disordered" evidence="1">
    <location>
        <begin position="273"/>
        <end position="294"/>
    </location>
</feature>